<dbReference type="PROSITE" id="PS50005">
    <property type="entry name" value="TPR"/>
    <property type="match status" value="2"/>
</dbReference>
<dbReference type="InterPro" id="IPR003594">
    <property type="entry name" value="HATPase_dom"/>
</dbReference>
<dbReference type="SMART" id="SM00387">
    <property type="entry name" value="HATPase_c"/>
    <property type="match status" value="1"/>
</dbReference>
<dbReference type="EC" id="2.7.13.3" evidence="2"/>
<dbReference type="OrthoDB" id="9778366at2"/>
<feature type="repeat" description="TPR" evidence="9">
    <location>
        <begin position="120"/>
        <end position="153"/>
    </location>
</feature>
<dbReference type="Pfam" id="PF02518">
    <property type="entry name" value="HATPase_c"/>
    <property type="match status" value="1"/>
</dbReference>
<keyword evidence="10" id="KW-0812">Transmembrane</keyword>
<evidence type="ECO:0000256" key="11">
    <source>
        <dbReference type="SAM" id="SignalP"/>
    </source>
</evidence>
<keyword evidence="11" id="KW-0732">Signal</keyword>
<evidence type="ECO:0000313" key="14">
    <source>
        <dbReference type="Proteomes" id="UP000216035"/>
    </source>
</evidence>
<evidence type="ECO:0000256" key="1">
    <source>
        <dbReference type="ARBA" id="ARBA00000085"/>
    </source>
</evidence>
<dbReference type="InterPro" id="IPR019734">
    <property type="entry name" value="TPR_rpt"/>
</dbReference>
<keyword evidence="5" id="KW-0547">Nucleotide-binding</keyword>
<dbReference type="GO" id="GO:0000155">
    <property type="term" value="F:phosphorelay sensor kinase activity"/>
    <property type="evidence" value="ECO:0007669"/>
    <property type="project" value="InterPro"/>
</dbReference>
<comment type="catalytic activity">
    <reaction evidence="1">
        <text>ATP + protein L-histidine = ADP + protein N-phospho-L-histidine.</text>
        <dbReference type="EC" id="2.7.13.3"/>
    </reaction>
</comment>
<keyword evidence="7" id="KW-0067">ATP-binding</keyword>
<evidence type="ECO:0000259" key="12">
    <source>
        <dbReference type="PROSITE" id="PS50109"/>
    </source>
</evidence>
<keyword evidence="8" id="KW-0902">Two-component regulatory system</keyword>
<dbReference type="PANTHER" id="PTHR24421:SF10">
    <property type="entry name" value="NITRATE_NITRITE SENSOR PROTEIN NARQ"/>
    <property type="match status" value="1"/>
</dbReference>
<keyword evidence="14" id="KW-1185">Reference proteome</keyword>
<dbReference type="GO" id="GO:0016020">
    <property type="term" value="C:membrane"/>
    <property type="evidence" value="ECO:0007669"/>
    <property type="project" value="InterPro"/>
</dbReference>
<evidence type="ECO:0000256" key="2">
    <source>
        <dbReference type="ARBA" id="ARBA00012438"/>
    </source>
</evidence>
<evidence type="ECO:0000313" key="13">
    <source>
        <dbReference type="EMBL" id="OYQ43739.1"/>
    </source>
</evidence>
<evidence type="ECO:0000256" key="7">
    <source>
        <dbReference type="ARBA" id="ARBA00022840"/>
    </source>
</evidence>
<dbReference type="AlphaFoldDB" id="A0A255ZQP6"/>
<protein>
    <recommendedName>
        <fullName evidence="2">histidine kinase</fullName>
        <ecNumber evidence="2">2.7.13.3</ecNumber>
    </recommendedName>
</protein>
<dbReference type="SUPFAM" id="SSF48452">
    <property type="entry name" value="TPR-like"/>
    <property type="match status" value="2"/>
</dbReference>
<dbReference type="Gene3D" id="1.20.5.1930">
    <property type="match status" value="1"/>
</dbReference>
<dbReference type="CDD" id="cd16917">
    <property type="entry name" value="HATPase_UhpB-NarQ-NarX-like"/>
    <property type="match status" value="1"/>
</dbReference>
<evidence type="ECO:0000256" key="10">
    <source>
        <dbReference type="SAM" id="Phobius"/>
    </source>
</evidence>
<evidence type="ECO:0000256" key="3">
    <source>
        <dbReference type="ARBA" id="ARBA00022553"/>
    </source>
</evidence>
<reference evidence="13 14" key="1">
    <citation type="submission" date="2017-07" db="EMBL/GenBank/DDBJ databases">
        <title>Flavobacterium cyanobacteriorum sp. nov., isolated from cyanobacterial aggregates in a eutrophic lake.</title>
        <authorList>
            <person name="Cai H."/>
        </authorList>
    </citation>
    <scope>NUCLEOTIDE SEQUENCE [LARGE SCALE GENOMIC DNA]</scope>
    <source>
        <strain evidence="13 14">TH167</strain>
    </source>
</reference>
<evidence type="ECO:0000256" key="4">
    <source>
        <dbReference type="ARBA" id="ARBA00022679"/>
    </source>
</evidence>
<accession>A0A255ZQP6</accession>
<evidence type="ECO:0000256" key="6">
    <source>
        <dbReference type="ARBA" id="ARBA00022777"/>
    </source>
</evidence>
<dbReference type="InterPro" id="IPR011990">
    <property type="entry name" value="TPR-like_helical_dom_sf"/>
</dbReference>
<keyword evidence="10" id="KW-1133">Transmembrane helix</keyword>
<name>A0A255ZQP6_9FLAO</name>
<dbReference type="PROSITE" id="PS50109">
    <property type="entry name" value="HIS_KIN"/>
    <property type="match status" value="1"/>
</dbReference>
<evidence type="ECO:0000256" key="5">
    <source>
        <dbReference type="ARBA" id="ARBA00022741"/>
    </source>
</evidence>
<dbReference type="InterPro" id="IPR050482">
    <property type="entry name" value="Sensor_HK_TwoCompSys"/>
</dbReference>
<gene>
    <name evidence="13" type="ORF">CHX27_09165</name>
</gene>
<dbReference type="SUPFAM" id="SSF55874">
    <property type="entry name" value="ATPase domain of HSP90 chaperone/DNA topoisomerase II/histidine kinase"/>
    <property type="match status" value="1"/>
</dbReference>
<dbReference type="InterPro" id="IPR005467">
    <property type="entry name" value="His_kinase_dom"/>
</dbReference>
<organism evidence="13 14">
    <name type="scientific">Flavobacterium aurantiibacter</name>
    <dbReference type="NCBI Taxonomy" id="2023067"/>
    <lineage>
        <taxon>Bacteria</taxon>
        <taxon>Pseudomonadati</taxon>
        <taxon>Bacteroidota</taxon>
        <taxon>Flavobacteriia</taxon>
        <taxon>Flavobacteriales</taxon>
        <taxon>Flavobacteriaceae</taxon>
        <taxon>Flavobacterium</taxon>
    </lineage>
</organism>
<feature type="domain" description="Histidine kinase" evidence="12">
    <location>
        <begin position="554"/>
        <end position="640"/>
    </location>
</feature>
<keyword evidence="10" id="KW-0472">Membrane</keyword>
<dbReference type="InterPro" id="IPR036890">
    <property type="entry name" value="HATPase_C_sf"/>
</dbReference>
<dbReference type="Gene3D" id="3.30.565.10">
    <property type="entry name" value="Histidine kinase-like ATPase, C-terminal domain"/>
    <property type="match status" value="1"/>
</dbReference>
<keyword evidence="9" id="KW-0802">TPR repeat</keyword>
<dbReference type="SMART" id="SM00028">
    <property type="entry name" value="TPR"/>
    <property type="match status" value="5"/>
</dbReference>
<keyword evidence="4" id="KW-0808">Transferase</keyword>
<dbReference type="Pfam" id="PF07730">
    <property type="entry name" value="HisKA_3"/>
    <property type="match status" value="1"/>
</dbReference>
<evidence type="ECO:0000256" key="9">
    <source>
        <dbReference type="PROSITE-ProRule" id="PRU00339"/>
    </source>
</evidence>
<feature type="transmembrane region" description="Helical" evidence="10">
    <location>
        <begin position="390"/>
        <end position="410"/>
    </location>
</feature>
<dbReference type="Gene3D" id="1.25.40.10">
    <property type="entry name" value="Tetratricopeptide repeat domain"/>
    <property type="match status" value="2"/>
</dbReference>
<dbReference type="Proteomes" id="UP000216035">
    <property type="component" value="Unassembled WGS sequence"/>
</dbReference>
<dbReference type="EMBL" id="NOXX01000199">
    <property type="protein sequence ID" value="OYQ43739.1"/>
    <property type="molecule type" value="Genomic_DNA"/>
</dbReference>
<comment type="caution">
    <text evidence="13">The sequence shown here is derived from an EMBL/GenBank/DDBJ whole genome shotgun (WGS) entry which is preliminary data.</text>
</comment>
<feature type="repeat" description="TPR" evidence="9">
    <location>
        <begin position="160"/>
        <end position="193"/>
    </location>
</feature>
<feature type="signal peptide" evidence="11">
    <location>
        <begin position="1"/>
        <end position="20"/>
    </location>
</feature>
<feature type="chain" id="PRO_5012965502" description="histidine kinase" evidence="11">
    <location>
        <begin position="21"/>
        <end position="642"/>
    </location>
</feature>
<dbReference type="GO" id="GO:0046983">
    <property type="term" value="F:protein dimerization activity"/>
    <property type="evidence" value="ECO:0007669"/>
    <property type="project" value="InterPro"/>
</dbReference>
<dbReference type="InterPro" id="IPR011712">
    <property type="entry name" value="Sig_transdc_His_kin_sub3_dim/P"/>
</dbReference>
<dbReference type="PANTHER" id="PTHR24421">
    <property type="entry name" value="NITRATE/NITRITE SENSOR PROTEIN NARX-RELATED"/>
    <property type="match status" value="1"/>
</dbReference>
<dbReference type="GO" id="GO:0005524">
    <property type="term" value="F:ATP binding"/>
    <property type="evidence" value="ECO:0007669"/>
    <property type="project" value="UniProtKB-KW"/>
</dbReference>
<keyword evidence="6" id="KW-0418">Kinase</keyword>
<proteinExistence type="predicted"/>
<keyword evidence="3" id="KW-0597">Phosphoprotein</keyword>
<dbReference type="PROSITE" id="PS50293">
    <property type="entry name" value="TPR_REGION"/>
    <property type="match status" value="1"/>
</dbReference>
<sequence length="642" mass="73338">MNKRLFCSLLFSLVALCSFAQNRQIDSMLRKLNTGTVKERFKNLVKISDAYTQTDYNKSIQYARAAVEYAQKVSDKNFEGEAYNVLANGFQFHGKLDSALIYHQKSLEARKAIGAKKEIADSYNNLGVAYDTSGKYRQALSYYFAALKIFEDLAATPQVAMTCTNIGIVYKEMKDYTKALKYYNKAYLLYQKTTDDFGKTVSAGNMGSILINFNRYKESLSYSKQAFAGYQKLGYETYTAYPLSNIAVVYDSLHVFEEAEKAYRNSIKLHQKFENTFEIANISCAFANCLYKQNKLTEAVFWAKRAEQVATEAEQFLLVVRAYEILAKAYRKSADYKNASLYAEKYASGRDHLFEYEKTKASFELETVYETAKKERELLAQQAKTERRNITIVALSAIAALSVALGFLFYRQQKIKNRQQLQSFELQTALQQIETQKRLQEQRESISRNLHDNIGAQLTFIISSVNNIGFAFKNSDDKILRKLKSVADFTKSTIVELRDTIWAMNESHISFDQLKLRILNFVEKASEMSQVAFTFSIDEDLNARTFTAIQGMNLYRIIQEAVNNSLKYAEAKSIAVLVYQDETQLTICISDDGRGFDMEEIILGNGLLNMEKRARELSGTFEISNKNLGTQLCVRFPKAQLL</sequence>
<dbReference type="Pfam" id="PF13424">
    <property type="entry name" value="TPR_12"/>
    <property type="match status" value="2"/>
</dbReference>
<evidence type="ECO:0000256" key="8">
    <source>
        <dbReference type="ARBA" id="ARBA00023012"/>
    </source>
</evidence>